<dbReference type="GO" id="GO:0003677">
    <property type="term" value="F:DNA binding"/>
    <property type="evidence" value="ECO:0007669"/>
    <property type="project" value="UniProtKB-KW"/>
</dbReference>
<dbReference type="eggNOG" id="COG0776">
    <property type="taxonomic scope" value="Bacteria"/>
</dbReference>
<dbReference type="GO" id="GO:1990103">
    <property type="term" value="C:DnaA-HU complex"/>
    <property type="evidence" value="ECO:0007669"/>
    <property type="project" value="UniProtKB-ARBA"/>
</dbReference>
<dbReference type="GO" id="GO:0006270">
    <property type="term" value="P:DNA replication initiation"/>
    <property type="evidence" value="ECO:0007669"/>
    <property type="project" value="UniProtKB-ARBA"/>
</dbReference>
<dbReference type="PRINTS" id="PR01727">
    <property type="entry name" value="DNABINDINGHU"/>
</dbReference>
<proteinExistence type="inferred from homology"/>
<reference evidence="7" key="1">
    <citation type="journal article" date="2010" name="Environ. Microbiol.">
        <title>The genome of Syntrophomonas wolfei: new insights into syntrophic metabolism and biohydrogen production.</title>
        <authorList>
            <person name="Sieber J.R."/>
            <person name="Sims D.R."/>
            <person name="Han C."/>
            <person name="Kim E."/>
            <person name="Lykidis A."/>
            <person name="Lapidus A.L."/>
            <person name="McDonnald E."/>
            <person name="Rohlin L."/>
            <person name="Culley D.E."/>
            <person name="Gunsalus R."/>
            <person name="McInerney M.J."/>
        </authorList>
    </citation>
    <scope>NUCLEOTIDE SEQUENCE [LARGE SCALE GENOMIC DNA]</scope>
    <source>
        <strain evidence="7">DSM 2245B / Goettingen</strain>
    </source>
</reference>
<evidence type="ECO:0000313" key="6">
    <source>
        <dbReference type="EMBL" id="ABI67975.1"/>
    </source>
</evidence>
<evidence type="ECO:0000256" key="4">
    <source>
        <dbReference type="RuleBase" id="RU003939"/>
    </source>
</evidence>
<dbReference type="KEGG" id="swo:Swol_0648"/>
<dbReference type="GO" id="GO:0030261">
    <property type="term" value="P:chromosome condensation"/>
    <property type="evidence" value="ECO:0007669"/>
    <property type="project" value="UniProtKB-KW"/>
</dbReference>
<dbReference type="HOGENOM" id="CLU_105066_3_1_9"/>
<protein>
    <submittedName>
        <fullName evidence="6">Bacterial nucleoid protein Hbs</fullName>
    </submittedName>
</protein>
<dbReference type="AlphaFoldDB" id="Q0AZ79"/>
<dbReference type="Proteomes" id="UP000001968">
    <property type="component" value="Chromosome"/>
</dbReference>
<sequence length="110" mass="11667">MNKSELVKSLAEKAEITQKDAAKVLDALVESIQQALAGGDKVQIIGFGSFEVRDRKERKVISPATGKEITVPATKVPAFKPGKSLKEAVAVKKKAAPAKGGSKKKPAKKK</sequence>
<dbReference type="Pfam" id="PF00216">
    <property type="entry name" value="Bac_DNA_binding"/>
    <property type="match status" value="1"/>
</dbReference>
<dbReference type="SMART" id="SM00411">
    <property type="entry name" value="BHL"/>
    <property type="match status" value="1"/>
</dbReference>
<dbReference type="PANTHER" id="PTHR33175:SF3">
    <property type="entry name" value="DNA-BINDING PROTEIN HU-BETA"/>
    <property type="match status" value="1"/>
</dbReference>
<evidence type="ECO:0000313" key="7">
    <source>
        <dbReference type="Proteomes" id="UP000001968"/>
    </source>
</evidence>
<dbReference type="OrthoDB" id="9799835at2"/>
<dbReference type="FunFam" id="4.10.520.10:FF:000001">
    <property type="entry name" value="DNA-binding protein HU"/>
    <property type="match status" value="1"/>
</dbReference>
<name>Q0AZ79_SYNWW</name>
<accession>Q0AZ79</accession>
<dbReference type="GO" id="GO:0030527">
    <property type="term" value="F:structural constituent of chromatin"/>
    <property type="evidence" value="ECO:0007669"/>
    <property type="project" value="InterPro"/>
</dbReference>
<dbReference type="GO" id="GO:1990178">
    <property type="term" value="C:HU-DNA complex"/>
    <property type="evidence" value="ECO:0007669"/>
    <property type="project" value="UniProtKB-ARBA"/>
</dbReference>
<dbReference type="InterPro" id="IPR000119">
    <property type="entry name" value="Hist_DNA-bd"/>
</dbReference>
<dbReference type="STRING" id="335541.Swol_0648"/>
<gene>
    <name evidence="6" type="ordered locus">Swol_0648</name>
</gene>
<dbReference type="PANTHER" id="PTHR33175">
    <property type="entry name" value="DNA-BINDING PROTEIN HU"/>
    <property type="match status" value="1"/>
</dbReference>
<evidence type="ECO:0000256" key="1">
    <source>
        <dbReference type="ARBA" id="ARBA00010529"/>
    </source>
</evidence>
<keyword evidence="3" id="KW-0238">DNA-binding</keyword>
<evidence type="ECO:0000256" key="5">
    <source>
        <dbReference type="SAM" id="MobiDB-lite"/>
    </source>
</evidence>
<dbReference type="EMBL" id="CP000448">
    <property type="protein sequence ID" value="ABI67975.1"/>
    <property type="molecule type" value="Genomic_DNA"/>
</dbReference>
<keyword evidence="7" id="KW-1185">Reference proteome</keyword>
<dbReference type="GO" id="GO:0042802">
    <property type="term" value="F:identical protein binding"/>
    <property type="evidence" value="ECO:0007669"/>
    <property type="project" value="UniProtKB-ARBA"/>
</dbReference>
<feature type="region of interest" description="Disordered" evidence="5">
    <location>
        <begin position="91"/>
        <end position="110"/>
    </location>
</feature>
<dbReference type="CDD" id="cd13831">
    <property type="entry name" value="HU"/>
    <property type="match status" value="1"/>
</dbReference>
<evidence type="ECO:0000256" key="3">
    <source>
        <dbReference type="ARBA" id="ARBA00023125"/>
    </source>
</evidence>
<evidence type="ECO:0000256" key="2">
    <source>
        <dbReference type="ARBA" id="ARBA00023067"/>
    </source>
</evidence>
<dbReference type="InterPro" id="IPR010992">
    <property type="entry name" value="IHF-like_DNA-bd_dom_sf"/>
</dbReference>
<keyword evidence="2" id="KW-0226">DNA condensation</keyword>
<organism evidence="6 7">
    <name type="scientific">Syntrophomonas wolfei subsp. wolfei (strain DSM 2245B / Goettingen)</name>
    <dbReference type="NCBI Taxonomy" id="335541"/>
    <lineage>
        <taxon>Bacteria</taxon>
        <taxon>Bacillati</taxon>
        <taxon>Bacillota</taxon>
        <taxon>Clostridia</taxon>
        <taxon>Eubacteriales</taxon>
        <taxon>Syntrophomonadaceae</taxon>
        <taxon>Syntrophomonas</taxon>
    </lineage>
</organism>
<dbReference type="RefSeq" id="WP_011640080.1">
    <property type="nucleotide sequence ID" value="NC_008346.1"/>
</dbReference>
<comment type="similarity">
    <text evidence="1 4">Belongs to the bacterial histone-like protein family.</text>
</comment>
<dbReference type="SUPFAM" id="SSF47729">
    <property type="entry name" value="IHF-like DNA-binding proteins"/>
    <property type="match status" value="1"/>
</dbReference>
<dbReference type="Gene3D" id="4.10.520.10">
    <property type="entry name" value="IHF-like DNA-binding proteins"/>
    <property type="match status" value="1"/>
</dbReference>
<dbReference type="GO" id="GO:0010467">
    <property type="term" value="P:gene expression"/>
    <property type="evidence" value="ECO:0007669"/>
    <property type="project" value="UniProtKB-ARBA"/>
</dbReference>
<dbReference type="GO" id="GO:0005829">
    <property type="term" value="C:cytosol"/>
    <property type="evidence" value="ECO:0007669"/>
    <property type="project" value="UniProtKB-ARBA"/>
</dbReference>